<sequence length="146" mass="16222">MSLLSRISGVFAKSIADTRNDWNQSMAKYREAQKARPRYLPLAIVGESHYQSAILDLCPLEPVTLVLEPDNPFDSKAIAAIDDRGRTIGYVPADSWVRRALLKEKQACKVRVKQVTGKGRKTQGVVLEVALGHGEKIGQRQYEANS</sequence>
<dbReference type="GO" id="GO:0016818">
    <property type="term" value="F:hydrolase activity, acting on acid anhydrides, in phosphorus-containing anhydrides"/>
    <property type="evidence" value="ECO:0007669"/>
    <property type="project" value="InterPro"/>
</dbReference>
<dbReference type="GO" id="GO:0008270">
    <property type="term" value="F:zinc ion binding"/>
    <property type="evidence" value="ECO:0007669"/>
    <property type="project" value="InterPro"/>
</dbReference>
<evidence type="ECO:0000256" key="1">
    <source>
        <dbReference type="ARBA" id="ARBA00022723"/>
    </source>
</evidence>
<dbReference type="AlphaFoldDB" id="A0A2V3UP49"/>
<protein>
    <submittedName>
        <fullName evidence="4">HIRAN domain-containing protein</fullName>
    </submittedName>
</protein>
<organism evidence="4 5">
    <name type="scientific">Blastomonas natatoria</name>
    <dbReference type="NCBI Taxonomy" id="34015"/>
    <lineage>
        <taxon>Bacteria</taxon>
        <taxon>Pseudomonadati</taxon>
        <taxon>Pseudomonadota</taxon>
        <taxon>Alphaproteobacteria</taxon>
        <taxon>Sphingomonadales</taxon>
        <taxon>Sphingomonadaceae</taxon>
        <taxon>Blastomonas</taxon>
    </lineage>
</organism>
<dbReference type="OrthoDB" id="7585660at2"/>
<feature type="domain" description="HIRAN" evidence="3">
    <location>
        <begin position="44"/>
        <end position="118"/>
    </location>
</feature>
<dbReference type="EMBL" id="QJJM01000023">
    <property type="protein sequence ID" value="PXW67884.1"/>
    <property type="molecule type" value="Genomic_DNA"/>
</dbReference>
<gene>
    <name evidence="4" type="ORF">C7451_12320</name>
</gene>
<evidence type="ECO:0000256" key="2">
    <source>
        <dbReference type="ARBA" id="ARBA00022801"/>
    </source>
</evidence>
<dbReference type="Proteomes" id="UP000248014">
    <property type="component" value="Unassembled WGS sequence"/>
</dbReference>
<keyword evidence="5" id="KW-1185">Reference proteome</keyword>
<dbReference type="Gene3D" id="3.30.70.2330">
    <property type="match status" value="1"/>
</dbReference>
<reference evidence="4 5" key="1">
    <citation type="submission" date="2018-05" db="EMBL/GenBank/DDBJ databases">
        <title>Genomic Encyclopedia of Type Strains, Phase IV (KMG-IV): sequencing the most valuable type-strain genomes for metagenomic binning, comparative biology and taxonomic classification.</title>
        <authorList>
            <person name="Goeker M."/>
        </authorList>
    </citation>
    <scope>NUCLEOTIDE SEQUENCE [LARGE SCALE GENOMIC DNA]</scope>
    <source>
        <strain evidence="4 5">DSM 3183</strain>
    </source>
</reference>
<keyword evidence="2" id="KW-0378">Hydrolase</keyword>
<comment type="caution">
    <text evidence="4">The sequence shown here is derived from an EMBL/GenBank/DDBJ whole genome shotgun (WGS) entry which is preliminary data.</text>
</comment>
<dbReference type="GO" id="GO:0003676">
    <property type="term" value="F:nucleic acid binding"/>
    <property type="evidence" value="ECO:0007669"/>
    <property type="project" value="InterPro"/>
</dbReference>
<name>A0A2V3UP49_9SPHN</name>
<evidence type="ECO:0000313" key="4">
    <source>
        <dbReference type="EMBL" id="PXW67884.1"/>
    </source>
</evidence>
<proteinExistence type="predicted"/>
<dbReference type="InterPro" id="IPR014905">
    <property type="entry name" value="HIRAN"/>
</dbReference>
<keyword evidence="1" id="KW-0479">Metal-binding</keyword>
<evidence type="ECO:0000259" key="3">
    <source>
        <dbReference type="Pfam" id="PF08797"/>
    </source>
</evidence>
<accession>A0A2V3UP49</accession>
<dbReference type="Pfam" id="PF08797">
    <property type="entry name" value="HIRAN"/>
    <property type="match status" value="1"/>
</dbReference>
<evidence type="ECO:0000313" key="5">
    <source>
        <dbReference type="Proteomes" id="UP000248014"/>
    </source>
</evidence>